<evidence type="ECO:0000313" key="3">
    <source>
        <dbReference type="Proteomes" id="UP000278807"/>
    </source>
</evidence>
<protein>
    <submittedName>
        <fullName evidence="4">Type III effector</fullName>
    </submittedName>
</protein>
<keyword evidence="1" id="KW-0560">Oxidoreductase</keyword>
<dbReference type="Proteomes" id="UP000278807">
    <property type="component" value="Unassembled WGS sequence"/>
</dbReference>
<gene>
    <name evidence="2" type="ORF">HNAJ_LOCUS12175</name>
</gene>
<organism evidence="4">
    <name type="scientific">Rodentolepis nana</name>
    <name type="common">Dwarf tapeworm</name>
    <name type="synonym">Hymenolepis nana</name>
    <dbReference type="NCBI Taxonomy" id="102285"/>
    <lineage>
        <taxon>Eukaryota</taxon>
        <taxon>Metazoa</taxon>
        <taxon>Spiralia</taxon>
        <taxon>Lophotrochozoa</taxon>
        <taxon>Platyhelminthes</taxon>
        <taxon>Cestoda</taxon>
        <taxon>Eucestoda</taxon>
        <taxon>Cyclophyllidea</taxon>
        <taxon>Hymenolepididae</taxon>
        <taxon>Rodentolepis</taxon>
    </lineage>
</organism>
<keyword evidence="3" id="KW-1185">Reference proteome</keyword>
<accession>A0A158QJJ9</accession>
<evidence type="ECO:0000313" key="4">
    <source>
        <dbReference type="WBParaSite" id="HNAJ_0001218601-mRNA-1"/>
    </source>
</evidence>
<dbReference type="OrthoDB" id="440325at2759"/>
<dbReference type="AlphaFoldDB" id="A0A158QJJ9"/>
<dbReference type="InterPro" id="IPR016161">
    <property type="entry name" value="Ald_DH/histidinol_DH"/>
</dbReference>
<dbReference type="GO" id="GO:0006081">
    <property type="term" value="P:aldehyde metabolic process"/>
    <property type="evidence" value="ECO:0007669"/>
    <property type="project" value="InterPro"/>
</dbReference>
<reference evidence="2 3" key="2">
    <citation type="submission" date="2018-11" db="EMBL/GenBank/DDBJ databases">
        <authorList>
            <consortium name="Pathogen Informatics"/>
        </authorList>
    </citation>
    <scope>NUCLEOTIDE SEQUENCE [LARGE SCALE GENOMIC DNA]</scope>
</reference>
<dbReference type="InterPro" id="IPR012394">
    <property type="entry name" value="Aldehyde_DH_NAD(P)"/>
</dbReference>
<dbReference type="PANTHER" id="PTHR43570:SF16">
    <property type="entry name" value="ALDEHYDE DEHYDROGENASE TYPE III, ISOFORM Q"/>
    <property type="match status" value="1"/>
</dbReference>
<dbReference type="SUPFAM" id="SSF53720">
    <property type="entry name" value="ALDH-like"/>
    <property type="match status" value="1"/>
</dbReference>
<reference evidence="4" key="1">
    <citation type="submission" date="2016-04" db="UniProtKB">
        <authorList>
            <consortium name="WormBaseParasite"/>
        </authorList>
    </citation>
    <scope>IDENTIFICATION</scope>
</reference>
<dbReference type="GO" id="GO:0005737">
    <property type="term" value="C:cytoplasm"/>
    <property type="evidence" value="ECO:0007669"/>
    <property type="project" value="TreeGrafter"/>
</dbReference>
<evidence type="ECO:0000256" key="1">
    <source>
        <dbReference type="ARBA" id="ARBA00023002"/>
    </source>
</evidence>
<evidence type="ECO:0000313" key="2">
    <source>
        <dbReference type="EMBL" id="VDO12372.1"/>
    </source>
</evidence>
<proteinExistence type="predicted"/>
<name>A0A158QJJ9_RODNA</name>
<dbReference type="Gene3D" id="3.40.605.10">
    <property type="entry name" value="Aldehyde Dehydrogenase, Chain A, domain 1"/>
    <property type="match status" value="1"/>
</dbReference>
<dbReference type="EMBL" id="UZAE01014085">
    <property type="protein sequence ID" value="VDO12372.1"/>
    <property type="molecule type" value="Genomic_DNA"/>
</dbReference>
<dbReference type="InterPro" id="IPR016162">
    <property type="entry name" value="Ald_DH_N"/>
</dbReference>
<sequence length="104" mass="11666">MQLAASSLPFGGVGNSGMGRYYEEASIATFSNPRSVLDKSNIEKMNYLFRYPPYTENHERWVRSGLSNIAIKEELVRLSHNQSACLLSDKYGLNQDTSDVGFKP</sequence>
<dbReference type="GO" id="GO:0004029">
    <property type="term" value="F:aldehyde dehydrogenase (NAD+) activity"/>
    <property type="evidence" value="ECO:0007669"/>
    <property type="project" value="TreeGrafter"/>
</dbReference>
<dbReference type="WBParaSite" id="HNAJ_0001218601-mRNA-1">
    <property type="protein sequence ID" value="HNAJ_0001218601-mRNA-1"/>
    <property type="gene ID" value="HNAJ_0001218601"/>
</dbReference>
<dbReference type="PANTHER" id="PTHR43570">
    <property type="entry name" value="ALDEHYDE DEHYDROGENASE"/>
    <property type="match status" value="1"/>
</dbReference>
<dbReference type="STRING" id="102285.A0A158QJJ9"/>